<evidence type="ECO:0000256" key="2">
    <source>
        <dbReference type="ARBA" id="ARBA00007634"/>
    </source>
</evidence>
<comment type="caution">
    <text evidence="9">The sequence shown here is derived from an EMBL/GenBank/DDBJ whole genome shotgun (WGS) entry which is preliminary data.</text>
</comment>
<sequence length="96" mass="10655">MPNHASAKKMVRVIGKRTLSNRVRKSRVRNSVKAFVAALEANSPIEDAIAAFRKAESNIHKCVNKGVFHRNTAARKISALSGKLKAYDLARLQNEQ</sequence>
<protein>
    <recommendedName>
        <fullName evidence="7 8">Small ribosomal subunit protein bS20</fullName>
    </recommendedName>
</protein>
<gene>
    <name evidence="8 9" type="primary">rpsT</name>
    <name evidence="9" type="ORF">APHMUC_1207</name>
</gene>
<dbReference type="PANTHER" id="PTHR33398:SF1">
    <property type="entry name" value="SMALL RIBOSOMAL SUBUNIT PROTEIN BS20C"/>
    <property type="match status" value="1"/>
</dbReference>
<dbReference type="InterPro" id="IPR036510">
    <property type="entry name" value="Ribosomal_bS20_sf"/>
</dbReference>
<proteinExistence type="inferred from homology"/>
<dbReference type="GO" id="GO:0015935">
    <property type="term" value="C:small ribosomal subunit"/>
    <property type="evidence" value="ECO:0007669"/>
    <property type="project" value="TreeGrafter"/>
</dbReference>
<dbReference type="AlphaFoldDB" id="A0A0F3NBY9"/>
<dbReference type="SUPFAM" id="SSF46992">
    <property type="entry name" value="Ribosomal protein S20"/>
    <property type="match status" value="1"/>
</dbReference>
<evidence type="ECO:0000256" key="4">
    <source>
        <dbReference type="ARBA" id="ARBA00022884"/>
    </source>
</evidence>
<keyword evidence="6 8" id="KW-0687">Ribonucleoprotein</keyword>
<dbReference type="SMR" id="A0A0F3NBY9"/>
<evidence type="ECO:0000256" key="1">
    <source>
        <dbReference type="ARBA" id="ARBA00003134"/>
    </source>
</evidence>
<keyword evidence="4 8" id="KW-0694">RNA-binding</keyword>
<accession>A0A0F3NBY9</accession>
<dbReference type="GO" id="GO:0003735">
    <property type="term" value="F:structural constituent of ribosome"/>
    <property type="evidence" value="ECO:0007669"/>
    <property type="project" value="InterPro"/>
</dbReference>
<dbReference type="HAMAP" id="MF_00500">
    <property type="entry name" value="Ribosomal_bS20"/>
    <property type="match status" value="1"/>
</dbReference>
<dbReference type="Proteomes" id="UP000033441">
    <property type="component" value="Unassembled WGS sequence"/>
</dbReference>
<evidence type="ECO:0000256" key="6">
    <source>
        <dbReference type="ARBA" id="ARBA00023274"/>
    </source>
</evidence>
<dbReference type="NCBIfam" id="TIGR00029">
    <property type="entry name" value="S20"/>
    <property type="match status" value="1"/>
</dbReference>
<dbReference type="GO" id="GO:0070181">
    <property type="term" value="F:small ribosomal subunit rRNA binding"/>
    <property type="evidence" value="ECO:0007669"/>
    <property type="project" value="TreeGrafter"/>
</dbReference>
<dbReference type="GO" id="GO:0006412">
    <property type="term" value="P:translation"/>
    <property type="evidence" value="ECO:0007669"/>
    <property type="project" value="UniProtKB-UniRule"/>
</dbReference>
<comment type="similarity">
    <text evidence="2 8">Belongs to the bacterial ribosomal protein bS20 family.</text>
</comment>
<keyword evidence="5 8" id="KW-0689">Ribosomal protein</keyword>
<dbReference type="InterPro" id="IPR002583">
    <property type="entry name" value="Ribosomal_bS20"/>
</dbReference>
<evidence type="ECO:0000256" key="3">
    <source>
        <dbReference type="ARBA" id="ARBA00022730"/>
    </source>
</evidence>
<dbReference type="PATRIC" id="fig|1359152.3.peg.1265"/>
<reference evidence="9 10" key="1">
    <citation type="submission" date="2015-02" db="EMBL/GenBank/DDBJ databases">
        <title>Genome Sequencing of Rickettsiales.</title>
        <authorList>
            <person name="Daugherty S.C."/>
            <person name="Su Q."/>
            <person name="Abolude K."/>
            <person name="Beier-Sexton M."/>
            <person name="Carlyon J.A."/>
            <person name="Carter R."/>
            <person name="Day N.P."/>
            <person name="Dumler S.J."/>
            <person name="Dyachenko V."/>
            <person name="Godinez A."/>
            <person name="Kurtti T.J."/>
            <person name="Lichay M."/>
            <person name="Mullins K.E."/>
            <person name="Ott S."/>
            <person name="Pappas-Brown V."/>
            <person name="Paris D.H."/>
            <person name="Patel P."/>
            <person name="Richards A.L."/>
            <person name="Sadzewicz L."/>
            <person name="Sears K."/>
            <person name="Seidman D."/>
            <person name="Sengamalay N."/>
            <person name="Stenos J."/>
            <person name="Tallon L.J."/>
            <person name="Vincent G."/>
            <person name="Fraser C.M."/>
            <person name="Munderloh U."/>
            <person name="Dunning-Hotopp J.C."/>
        </authorList>
    </citation>
    <scope>NUCLEOTIDE SEQUENCE [LARGE SCALE GENOMIC DNA]</scope>
    <source>
        <strain evidence="9 10">ApMUC09</strain>
    </source>
</reference>
<dbReference type="Pfam" id="PF01649">
    <property type="entry name" value="Ribosomal_S20p"/>
    <property type="match status" value="1"/>
</dbReference>
<evidence type="ECO:0000256" key="5">
    <source>
        <dbReference type="ARBA" id="ARBA00022980"/>
    </source>
</evidence>
<dbReference type="PANTHER" id="PTHR33398">
    <property type="entry name" value="30S RIBOSOMAL PROTEIN S20"/>
    <property type="match status" value="1"/>
</dbReference>
<evidence type="ECO:0000313" key="10">
    <source>
        <dbReference type="Proteomes" id="UP000033441"/>
    </source>
</evidence>
<dbReference type="Gene3D" id="1.20.58.110">
    <property type="entry name" value="Ribosomal protein S20"/>
    <property type="match status" value="1"/>
</dbReference>
<comment type="function">
    <text evidence="1 8">Binds directly to 16S ribosomal RNA.</text>
</comment>
<dbReference type="EMBL" id="LANV01000001">
    <property type="protein sequence ID" value="KJV64429.1"/>
    <property type="molecule type" value="Genomic_DNA"/>
</dbReference>
<evidence type="ECO:0000313" key="9">
    <source>
        <dbReference type="EMBL" id="KJV64429.1"/>
    </source>
</evidence>
<name>A0A0F3NBY9_ANAPH</name>
<evidence type="ECO:0000256" key="7">
    <source>
        <dbReference type="ARBA" id="ARBA00035136"/>
    </source>
</evidence>
<organism evidence="9 10">
    <name type="scientific">Anaplasma phagocytophilum str. ApMUC09</name>
    <dbReference type="NCBI Taxonomy" id="1359152"/>
    <lineage>
        <taxon>Bacteria</taxon>
        <taxon>Pseudomonadati</taxon>
        <taxon>Pseudomonadota</taxon>
        <taxon>Alphaproteobacteria</taxon>
        <taxon>Rickettsiales</taxon>
        <taxon>Anaplasmataceae</taxon>
        <taxon>Anaplasma</taxon>
        <taxon>phagocytophilum group</taxon>
    </lineage>
</organism>
<keyword evidence="3 8" id="KW-0699">rRNA-binding</keyword>
<evidence type="ECO:0000256" key="8">
    <source>
        <dbReference type="HAMAP-Rule" id="MF_00500"/>
    </source>
</evidence>